<evidence type="ECO:0000256" key="4">
    <source>
        <dbReference type="ARBA" id="ARBA00022729"/>
    </source>
</evidence>
<dbReference type="EMBL" id="CP015378">
    <property type="protein sequence ID" value="ANC78375.1"/>
    <property type="molecule type" value="Genomic_DNA"/>
</dbReference>
<evidence type="ECO:0000256" key="6">
    <source>
        <dbReference type="ARBA" id="ARBA00023139"/>
    </source>
</evidence>
<dbReference type="Proteomes" id="UP000076623">
    <property type="component" value="Chromosome"/>
</dbReference>
<comment type="subcellular location">
    <subcellularLocation>
        <location evidence="1">Membrane</location>
        <topology evidence="1">Lipid-anchor</topology>
    </subcellularLocation>
</comment>
<dbReference type="PANTHER" id="PTHR35789">
    <property type="entry name" value="SPORE GERMINATION PROTEIN B3"/>
    <property type="match status" value="1"/>
</dbReference>
<dbReference type="OrthoDB" id="2592518at2"/>
<dbReference type="InterPro" id="IPR008844">
    <property type="entry name" value="Spore_GerAC-like"/>
</dbReference>
<accession>A0A161IPC9</accession>
<keyword evidence="3" id="KW-0309">Germination</keyword>
<dbReference type="NCBIfam" id="TIGR02887">
    <property type="entry name" value="spore_ger_x_C"/>
    <property type="match status" value="1"/>
</dbReference>
<evidence type="ECO:0000256" key="1">
    <source>
        <dbReference type="ARBA" id="ARBA00004635"/>
    </source>
</evidence>
<feature type="domain" description="Spore germination protein N-terminal" evidence="9">
    <location>
        <begin position="23"/>
        <end position="187"/>
    </location>
</feature>
<dbReference type="KEGG" id="fpn:ABE65_016840"/>
<dbReference type="AlphaFoldDB" id="A0A161IPC9"/>
<keyword evidence="6" id="KW-0564">Palmitate</keyword>
<comment type="similarity">
    <text evidence="2">Belongs to the GerABKC lipoprotein family.</text>
</comment>
<dbReference type="InterPro" id="IPR057336">
    <property type="entry name" value="GerAC_N"/>
</dbReference>
<evidence type="ECO:0000256" key="7">
    <source>
        <dbReference type="ARBA" id="ARBA00023288"/>
    </source>
</evidence>
<keyword evidence="11" id="KW-1185">Reference proteome</keyword>
<gene>
    <name evidence="10" type="ORF">ABE65_016840</name>
</gene>
<dbReference type="PANTHER" id="PTHR35789:SF1">
    <property type="entry name" value="SPORE GERMINATION PROTEIN B3"/>
    <property type="match status" value="1"/>
</dbReference>
<protein>
    <submittedName>
        <fullName evidence="10">Uncharacterized protein</fullName>
    </submittedName>
</protein>
<name>A0A161IPC9_9BACL</name>
<evidence type="ECO:0000313" key="11">
    <source>
        <dbReference type="Proteomes" id="UP000076623"/>
    </source>
</evidence>
<dbReference type="GO" id="GO:0009847">
    <property type="term" value="P:spore germination"/>
    <property type="evidence" value="ECO:0007669"/>
    <property type="project" value="InterPro"/>
</dbReference>
<dbReference type="Pfam" id="PF05504">
    <property type="entry name" value="Spore_GerAC"/>
    <property type="match status" value="1"/>
</dbReference>
<evidence type="ECO:0000259" key="8">
    <source>
        <dbReference type="Pfam" id="PF05504"/>
    </source>
</evidence>
<evidence type="ECO:0000256" key="3">
    <source>
        <dbReference type="ARBA" id="ARBA00022544"/>
    </source>
</evidence>
<evidence type="ECO:0000256" key="5">
    <source>
        <dbReference type="ARBA" id="ARBA00023136"/>
    </source>
</evidence>
<organism evidence="10 11">
    <name type="scientific">Fictibacillus phosphorivorans</name>
    <dbReference type="NCBI Taxonomy" id="1221500"/>
    <lineage>
        <taxon>Bacteria</taxon>
        <taxon>Bacillati</taxon>
        <taxon>Bacillota</taxon>
        <taxon>Bacilli</taxon>
        <taxon>Bacillales</taxon>
        <taxon>Fictibacillaceae</taxon>
        <taxon>Fictibacillus</taxon>
    </lineage>
</organism>
<evidence type="ECO:0000259" key="9">
    <source>
        <dbReference type="Pfam" id="PF25198"/>
    </source>
</evidence>
<dbReference type="STRING" id="1221500.ABE65_016840"/>
<evidence type="ECO:0000256" key="2">
    <source>
        <dbReference type="ARBA" id="ARBA00007886"/>
    </source>
</evidence>
<sequence length="362" mass="41468">MKKKYTLCILFLILILTGCVPKEIIDEVQLIHAIGFDKKPDESIQGTITYPVFNMDGNVRVETLSAVSHTSRFIRSKLNTQSPKTLTTGQLRVVLFNDRFAEKGILEIVNSLYRDPNVGNRLFLTVVDGNTNELLTKKYTASALPSMYLADLLDQNIKSENLPKTNLHVFLYSYYGEGMDPFLPIVKTHKKSIQLEGVALFKRDKYVGKLNHRQSFAFKVLLDGSKSGNYEVEIKKDKRKGHAVIRNIKGTTTYDIKKVNGVPQFNVKMKILGEIHEYPHWLNLEQPENIALIKKTLRRQLQDEAQGIVKKFQELQVDPLGLGDQVRRREKGWDYKVFQKQYPSMKIHLTTEVDVVETGVIE</sequence>
<dbReference type="InterPro" id="IPR046953">
    <property type="entry name" value="Spore_GerAC-like_C"/>
</dbReference>
<dbReference type="GO" id="GO:0016020">
    <property type="term" value="C:membrane"/>
    <property type="evidence" value="ECO:0007669"/>
    <property type="project" value="UniProtKB-SubCell"/>
</dbReference>
<feature type="domain" description="Spore germination GerAC-like C-terminal" evidence="8">
    <location>
        <begin position="196"/>
        <end position="359"/>
    </location>
</feature>
<keyword evidence="7" id="KW-0449">Lipoprotein</keyword>
<evidence type="ECO:0000313" key="10">
    <source>
        <dbReference type="EMBL" id="ANC78375.1"/>
    </source>
</evidence>
<dbReference type="PROSITE" id="PS51257">
    <property type="entry name" value="PROKAR_LIPOPROTEIN"/>
    <property type="match status" value="1"/>
</dbReference>
<dbReference type="Pfam" id="PF25198">
    <property type="entry name" value="Spore_GerAC_N"/>
    <property type="match status" value="1"/>
</dbReference>
<dbReference type="Gene3D" id="3.30.300.210">
    <property type="entry name" value="Nutrient germinant receptor protein C, domain 3"/>
    <property type="match status" value="1"/>
</dbReference>
<keyword evidence="5" id="KW-0472">Membrane</keyword>
<proteinExistence type="inferred from homology"/>
<dbReference type="RefSeq" id="WP_066397408.1">
    <property type="nucleotide sequence ID" value="NZ_CP015378.1"/>
</dbReference>
<reference evidence="10 11" key="1">
    <citation type="submission" date="2016-04" db="EMBL/GenBank/DDBJ databases">
        <title>Complete genome sequence of Fictibacillus phosphorivorans G25-29, a strain toxic to nematodes.</title>
        <authorList>
            <person name="Zheng Z."/>
        </authorList>
    </citation>
    <scope>NUCLEOTIDE SEQUENCE [LARGE SCALE GENOMIC DNA]</scope>
    <source>
        <strain evidence="10 11">G25-29</strain>
    </source>
</reference>
<keyword evidence="4" id="KW-0732">Signal</keyword>
<dbReference type="InterPro" id="IPR038501">
    <property type="entry name" value="Spore_GerAC_C_sf"/>
</dbReference>